<feature type="domain" description="BTB" evidence="1">
    <location>
        <begin position="35"/>
        <end position="114"/>
    </location>
</feature>
<dbReference type="SUPFAM" id="SSF54695">
    <property type="entry name" value="POZ domain"/>
    <property type="match status" value="1"/>
</dbReference>
<dbReference type="Gene3D" id="3.30.710.10">
    <property type="entry name" value="Potassium Channel Kv1.1, Chain A"/>
    <property type="match status" value="1"/>
</dbReference>
<dbReference type="EMBL" id="JADCUA010000014">
    <property type="protein sequence ID" value="KAH9834780.1"/>
    <property type="molecule type" value="Genomic_DNA"/>
</dbReference>
<reference evidence="2 3" key="1">
    <citation type="journal article" date="2021" name="Environ. Microbiol.">
        <title>Gene family expansions and transcriptome signatures uncover fungal adaptations to wood decay.</title>
        <authorList>
            <person name="Hage H."/>
            <person name="Miyauchi S."/>
            <person name="Viragh M."/>
            <person name="Drula E."/>
            <person name="Min B."/>
            <person name="Chaduli D."/>
            <person name="Navarro D."/>
            <person name="Favel A."/>
            <person name="Norest M."/>
            <person name="Lesage-Meessen L."/>
            <person name="Balint B."/>
            <person name="Merenyi Z."/>
            <person name="de Eugenio L."/>
            <person name="Morin E."/>
            <person name="Martinez A.T."/>
            <person name="Baldrian P."/>
            <person name="Stursova M."/>
            <person name="Martinez M.J."/>
            <person name="Novotny C."/>
            <person name="Magnuson J.K."/>
            <person name="Spatafora J.W."/>
            <person name="Maurice S."/>
            <person name="Pangilinan J."/>
            <person name="Andreopoulos W."/>
            <person name="LaButti K."/>
            <person name="Hundley H."/>
            <person name="Na H."/>
            <person name="Kuo A."/>
            <person name="Barry K."/>
            <person name="Lipzen A."/>
            <person name="Henrissat B."/>
            <person name="Riley R."/>
            <person name="Ahrendt S."/>
            <person name="Nagy L.G."/>
            <person name="Grigoriev I.V."/>
            <person name="Martin F."/>
            <person name="Rosso M.N."/>
        </authorList>
    </citation>
    <scope>NUCLEOTIDE SEQUENCE [LARGE SCALE GENOMIC DNA]</scope>
    <source>
        <strain evidence="2 3">CIRM-BRFM 1785</strain>
    </source>
</reference>
<dbReference type="InterPro" id="IPR011333">
    <property type="entry name" value="SKP1/BTB/POZ_sf"/>
</dbReference>
<dbReference type="RefSeq" id="XP_047777266.1">
    <property type="nucleotide sequence ID" value="XM_047916414.1"/>
</dbReference>
<comment type="caution">
    <text evidence="2">The sequence shown here is derived from an EMBL/GenBank/DDBJ whole genome shotgun (WGS) entry which is preliminary data.</text>
</comment>
<dbReference type="Proteomes" id="UP000814176">
    <property type="component" value="Unassembled WGS sequence"/>
</dbReference>
<sequence length="258" mass="28819">MSPPDHLNTTTEHSDGSFALQPVAMNRSRFFLEPEVVFLCVTDESKREGHLFRVHRYFLERDSELFRGMFACPPTEASSEGQTEETAIRLPDVTPFELECLLSFLYEGMYERAVSLAQWVALLSVSSRLLFDKIRERTISVIETHAPALEPAERIVLATKHDIPQWLNPAFTELCTRADPLSGDEANQLGTELAERVTRAREMVQLRSGCGQPGGVGFSKAFVGCGCKDCRQARSESVRASYVAMVNSVIKETISLVL</sequence>
<dbReference type="PROSITE" id="PS50097">
    <property type="entry name" value="BTB"/>
    <property type="match status" value="1"/>
</dbReference>
<keyword evidence="3" id="KW-1185">Reference proteome</keyword>
<name>A0ABQ8KB59_9APHY</name>
<dbReference type="GeneID" id="71997146"/>
<dbReference type="InterPro" id="IPR000210">
    <property type="entry name" value="BTB/POZ_dom"/>
</dbReference>
<protein>
    <recommendedName>
        <fullName evidence="1">BTB domain-containing protein</fullName>
    </recommendedName>
</protein>
<dbReference type="Pfam" id="PF00651">
    <property type="entry name" value="BTB"/>
    <property type="match status" value="1"/>
</dbReference>
<dbReference type="CDD" id="cd18186">
    <property type="entry name" value="BTB_POZ_ZBTB_KLHL-like"/>
    <property type="match status" value="1"/>
</dbReference>
<evidence type="ECO:0000259" key="1">
    <source>
        <dbReference type="PROSITE" id="PS50097"/>
    </source>
</evidence>
<proteinExistence type="predicted"/>
<accession>A0ABQ8KB59</accession>
<organism evidence="2 3">
    <name type="scientific">Rhodofomes roseus</name>
    <dbReference type="NCBI Taxonomy" id="34475"/>
    <lineage>
        <taxon>Eukaryota</taxon>
        <taxon>Fungi</taxon>
        <taxon>Dikarya</taxon>
        <taxon>Basidiomycota</taxon>
        <taxon>Agaricomycotina</taxon>
        <taxon>Agaricomycetes</taxon>
        <taxon>Polyporales</taxon>
        <taxon>Rhodofomes</taxon>
    </lineage>
</organism>
<evidence type="ECO:0000313" key="3">
    <source>
        <dbReference type="Proteomes" id="UP000814176"/>
    </source>
</evidence>
<gene>
    <name evidence="2" type="ORF">C8Q71DRAFT_123865</name>
</gene>
<evidence type="ECO:0000313" key="2">
    <source>
        <dbReference type="EMBL" id="KAH9834780.1"/>
    </source>
</evidence>
<dbReference type="SMART" id="SM00225">
    <property type="entry name" value="BTB"/>
    <property type="match status" value="1"/>
</dbReference>